<dbReference type="AlphaFoldDB" id="A0A841T3P3"/>
<dbReference type="RefSeq" id="WP_185121888.1">
    <property type="nucleotide sequence ID" value="NZ_JACJVQ010000019.1"/>
</dbReference>
<comment type="caution">
    <text evidence="2">The sequence shown here is derived from an EMBL/GenBank/DDBJ whole genome shotgun (WGS) entry which is preliminary data.</text>
</comment>
<evidence type="ECO:0000256" key="1">
    <source>
        <dbReference type="SAM" id="MobiDB-lite"/>
    </source>
</evidence>
<proteinExistence type="predicted"/>
<reference evidence="2 3" key="1">
    <citation type="submission" date="2020-08" db="EMBL/GenBank/DDBJ databases">
        <title>Cohnella phylogeny.</title>
        <authorList>
            <person name="Dunlap C."/>
        </authorList>
    </citation>
    <scope>NUCLEOTIDE SEQUENCE [LARGE SCALE GENOMIC DNA]</scope>
    <source>
        <strain evidence="2 3">DSM 25241</strain>
    </source>
</reference>
<keyword evidence="3" id="KW-1185">Reference proteome</keyword>
<feature type="region of interest" description="Disordered" evidence="1">
    <location>
        <begin position="582"/>
        <end position="601"/>
    </location>
</feature>
<dbReference type="EMBL" id="JACJVQ010000019">
    <property type="protein sequence ID" value="MBB6636680.1"/>
    <property type="molecule type" value="Genomic_DNA"/>
</dbReference>
<evidence type="ECO:0000313" key="2">
    <source>
        <dbReference type="EMBL" id="MBB6636680.1"/>
    </source>
</evidence>
<protein>
    <recommendedName>
        <fullName evidence="4">Flagellar hook-length control protein-like C-terminal domain-containing protein</fullName>
    </recommendedName>
</protein>
<feature type="compositionally biased region" description="Basic and acidic residues" evidence="1">
    <location>
        <begin position="306"/>
        <end position="323"/>
    </location>
</feature>
<organism evidence="2 3">
    <name type="scientific">Cohnella thailandensis</name>
    <dbReference type="NCBI Taxonomy" id="557557"/>
    <lineage>
        <taxon>Bacteria</taxon>
        <taxon>Bacillati</taxon>
        <taxon>Bacillota</taxon>
        <taxon>Bacilli</taxon>
        <taxon>Bacillales</taxon>
        <taxon>Paenibacillaceae</taxon>
        <taxon>Cohnella</taxon>
    </lineage>
</organism>
<evidence type="ECO:0008006" key="4">
    <source>
        <dbReference type="Google" id="ProtNLM"/>
    </source>
</evidence>
<feature type="compositionally biased region" description="Low complexity" evidence="1">
    <location>
        <begin position="256"/>
        <end position="265"/>
    </location>
</feature>
<feature type="region of interest" description="Disordered" evidence="1">
    <location>
        <begin position="236"/>
        <end position="378"/>
    </location>
</feature>
<sequence length="617" mass="64597">MSMNIGNLMRAVLGDGQPTDARAMELRIGQIVRGVLLEMLEDNEALIQINGVQVRAKLDTEVPLGRSTLLQVSQDSTAGAIVLKALADLTAAPADESLKDVAKSFGLPDQKWSFELMRGLKRDGYPIGKDTANWFKQAAQAKPAGEDMQTWMNAAGVAYRRGLEPTETTIASLKTTLYGPPLSERMNELETLLADYLGKADPEGRETAASPAQEAARKLQQLLARGQQLLSEGAKQLAEGTSARVEENEAKPVPSPASLPGSLAASEEDGPSVTKPNLASGRPAGSAGGEPDTGAKASGRLPGEADMSKPEAARGVPDHRGDAARASAAKAGDGSAATDPNAARERLGGGAAGPSEPVADSRPGELAETKAGAPRAGSDGAWLGRFMELLGAGHERQAVQQLLSNDAIARQAAEGAGKASDDAAQAPMESLKSALLALASSEDAPATLREAAQGMAQQITGQQLLLSAERQNTAMMSHLTLFVPIKGQNGDTTATIHVQTRRGRKGELDSDNCRLLFQLNMSHIGDTLVDVQVVDKAVSLRVLNDRPWVGELIDSARAEAAKGLQEAGYQLLSLKTAAFPVLPPGEADSPDKGASSMREQSTAAYAAKPYKGVDYRA</sequence>
<gene>
    <name evidence="2" type="ORF">H7B67_21355</name>
</gene>
<dbReference type="Proteomes" id="UP000535838">
    <property type="component" value="Unassembled WGS sequence"/>
</dbReference>
<evidence type="ECO:0000313" key="3">
    <source>
        <dbReference type="Proteomes" id="UP000535838"/>
    </source>
</evidence>
<feature type="compositionally biased region" description="Low complexity" evidence="1">
    <location>
        <begin position="324"/>
        <end position="337"/>
    </location>
</feature>
<name>A0A841T3P3_9BACL</name>
<accession>A0A841T3P3</accession>